<evidence type="ECO:0000256" key="1">
    <source>
        <dbReference type="ARBA" id="ARBA00004613"/>
    </source>
</evidence>
<dbReference type="AlphaFoldDB" id="A0A2W2DFI6"/>
<evidence type="ECO:0000256" key="2">
    <source>
        <dbReference type="ARBA" id="ARBA00022525"/>
    </source>
</evidence>
<accession>A0A2W2DFI6</accession>
<dbReference type="Gene3D" id="2.60.120.560">
    <property type="entry name" value="Exo-inulinase, domain 1"/>
    <property type="match status" value="1"/>
</dbReference>
<evidence type="ECO:0008006" key="7">
    <source>
        <dbReference type="Google" id="ProtNLM"/>
    </source>
</evidence>
<gene>
    <name evidence="5" type="ORF">C1I99_01415</name>
</gene>
<dbReference type="Proteomes" id="UP000248749">
    <property type="component" value="Unassembled WGS sequence"/>
</dbReference>
<dbReference type="GO" id="GO:0005509">
    <property type="term" value="F:calcium ion binding"/>
    <property type="evidence" value="ECO:0007669"/>
    <property type="project" value="InterPro"/>
</dbReference>
<dbReference type="Pfam" id="PF00353">
    <property type="entry name" value="HemolysinCabind"/>
    <property type="match status" value="2"/>
</dbReference>
<keyword evidence="2" id="KW-0964">Secreted</keyword>
<dbReference type="InterPro" id="IPR012341">
    <property type="entry name" value="6hp_glycosidase-like_sf"/>
</dbReference>
<proteinExistence type="predicted"/>
<keyword evidence="4" id="KW-0732">Signal</keyword>
<dbReference type="PANTHER" id="PTHR38340:SF1">
    <property type="entry name" value="S-LAYER PROTEIN"/>
    <property type="match status" value="1"/>
</dbReference>
<evidence type="ECO:0000256" key="3">
    <source>
        <dbReference type="SAM" id="MobiDB-lite"/>
    </source>
</evidence>
<dbReference type="SUPFAM" id="SSF48208">
    <property type="entry name" value="Six-hairpin glycosidases"/>
    <property type="match status" value="1"/>
</dbReference>
<dbReference type="Gene3D" id="1.50.10.10">
    <property type="match status" value="1"/>
</dbReference>
<dbReference type="SUPFAM" id="SSF51120">
    <property type="entry name" value="beta-Roll"/>
    <property type="match status" value="1"/>
</dbReference>
<dbReference type="PANTHER" id="PTHR38340">
    <property type="entry name" value="S-LAYER PROTEIN"/>
    <property type="match status" value="1"/>
</dbReference>
<dbReference type="SUPFAM" id="SSF81296">
    <property type="entry name" value="E set domains"/>
    <property type="match status" value="1"/>
</dbReference>
<feature type="signal peptide" evidence="4">
    <location>
        <begin position="1"/>
        <end position="31"/>
    </location>
</feature>
<feature type="chain" id="PRO_5015990328" description="Calcium-binding protein" evidence="4">
    <location>
        <begin position="32"/>
        <end position="965"/>
    </location>
</feature>
<dbReference type="InterPro" id="IPR006311">
    <property type="entry name" value="TAT_signal"/>
</dbReference>
<dbReference type="InterPro" id="IPR014756">
    <property type="entry name" value="Ig_E-set"/>
</dbReference>
<dbReference type="InterPro" id="IPR001343">
    <property type="entry name" value="Hemolysn_Ca-bd"/>
</dbReference>
<organism evidence="5 6">
    <name type="scientific">Micromonospora deserti</name>
    <dbReference type="NCBI Taxonomy" id="2070366"/>
    <lineage>
        <taxon>Bacteria</taxon>
        <taxon>Bacillati</taxon>
        <taxon>Actinomycetota</taxon>
        <taxon>Actinomycetes</taxon>
        <taxon>Micromonosporales</taxon>
        <taxon>Micromonosporaceae</taxon>
        <taxon>Micromonospora</taxon>
    </lineage>
</organism>
<dbReference type="GO" id="GO:0005975">
    <property type="term" value="P:carbohydrate metabolic process"/>
    <property type="evidence" value="ECO:0007669"/>
    <property type="project" value="InterPro"/>
</dbReference>
<evidence type="ECO:0000313" key="5">
    <source>
        <dbReference type="EMBL" id="PZG02679.1"/>
    </source>
</evidence>
<dbReference type="PRINTS" id="PR00313">
    <property type="entry name" value="CABNDNGRPT"/>
</dbReference>
<dbReference type="RefSeq" id="WP_199561875.1">
    <property type="nucleotide sequence ID" value="NZ_POUB01000005.1"/>
</dbReference>
<dbReference type="InterPro" id="IPR008928">
    <property type="entry name" value="6-hairpin_glycosidase_sf"/>
</dbReference>
<dbReference type="InterPro" id="IPR050557">
    <property type="entry name" value="RTX_toxin/Mannuronan_C5-epim"/>
</dbReference>
<dbReference type="PROSITE" id="PS51318">
    <property type="entry name" value="TAT"/>
    <property type="match status" value="1"/>
</dbReference>
<dbReference type="EMBL" id="POUB01000005">
    <property type="protein sequence ID" value="PZG02679.1"/>
    <property type="molecule type" value="Genomic_DNA"/>
</dbReference>
<name>A0A2W2DFI6_9ACTN</name>
<sequence>MTRRTRRQAAAALTATLTATVALGPGPGATAAPSGTAPGPQLFTDDFSAGLTRWRALTGALTEWTATTAEFPYVSVDTRNQPSGRYIAPVTPVDLPDAYELRTRVRVEATTDSPTVSVLTDFQEPYAVTQNNLAAQLAGWSGVQVSRPVTRTVCRGPAPLRQGEWHELVIRRANGISVVEVDAQRVAVVDSPTAGGTIGLGVYHARASFAAVAVHGLTAVPDGHPTTASGCSWTGPGEPDADQPVLVNQSGYNLGQAKRFTAPRAADGDPFRVVDAAGTVRHSGTVRGQVGDFTGFEPADAGPYTVVVDGAAGTGESVPFGVGADWIERVSYRRAVQFMTDVRCYYGDFSRMVHGGTDPQNCYLGVGWRDSHQMSFELPALVDMYLANPSAFAQITDPDARYVGLPVQLPADTPEIVRLIHWAVEVYLDGRVNHTLLKEQLAAFLYAYPYLARYVPREVYERARDYLFGIWDDPAKDRFAWYDTTPHTADLLQVYTQVGSGKGELPPGHSVWPNVMMYEVATREGRADADRYLAAARAQAAWLVEHLDVTDPTVTKGQRQGEYHLVTGLARLLEQHPDQAPSGTREFIRDWAEVVAERSDNLWDFRRYSADRWTIPPFTGGGSASDPNETGNVAGFAAPALAAARVLGDDPLAARLRQVAVAHVDNIFGRNPTGRHASYRGPTEQWGFEGVERGWYSEFQGGAGRLQGSRGVLDGSPKNGHYPYHPEVGNIGHSEGWVTVNSAWNEALAWRAVDVTQVRVVDAAGAVVDRVPEGTRPAVRLTAPLNFDPTALDRAEVQVRVGEDGIPRRLAVVQDGPNATTYRAELDLAAIGARLGDTVTVSYGYGYFAQETTVTVTAPLCQGLPATVVGTDGADRLVGTAGDDVIVGRAGDDVIAGRGGDDVICGGDGADRLAGGPGDDVLLGGAGPDVVAGGPGDDRLYGGADEDVVAGGAGSDVTDQAGPEA</sequence>
<dbReference type="Gene3D" id="2.150.10.10">
    <property type="entry name" value="Serralysin-like metalloprotease, C-terminal"/>
    <property type="match status" value="2"/>
</dbReference>
<feature type="region of interest" description="Disordered" evidence="3">
    <location>
        <begin position="926"/>
        <end position="965"/>
    </location>
</feature>
<protein>
    <recommendedName>
        <fullName evidence="7">Calcium-binding protein</fullName>
    </recommendedName>
</protein>
<comment type="subcellular location">
    <subcellularLocation>
        <location evidence="1">Secreted</location>
    </subcellularLocation>
</comment>
<dbReference type="GO" id="GO:0005576">
    <property type="term" value="C:extracellular region"/>
    <property type="evidence" value="ECO:0007669"/>
    <property type="project" value="UniProtKB-SubCell"/>
</dbReference>
<comment type="caution">
    <text evidence="5">The sequence shown here is derived from an EMBL/GenBank/DDBJ whole genome shotgun (WGS) entry which is preliminary data.</text>
</comment>
<evidence type="ECO:0000256" key="4">
    <source>
        <dbReference type="SAM" id="SignalP"/>
    </source>
</evidence>
<dbReference type="PROSITE" id="PS00330">
    <property type="entry name" value="HEMOLYSIN_CALCIUM"/>
    <property type="match status" value="1"/>
</dbReference>
<keyword evidence="6" id="KW-1185">Reference proteome</keyword>
<evidence type="ECO:0000313" key="6">
    <source>
        <dbReference type="Proteomes" id="UP000248749"/>
    </source>
</evidence>
<dbReference type="InterPro" id="IPR011049">
    <property type="entry name" value="Serralysin-like_metalloprot_C"/>
</dbReference>
<dbReference type="InterPro" id="IPR018511">
    <property type="entry name" value="Hemolysin-typ_Ca-bd_CS"/>
</dbReference>
<reference evidence="5 6" key="1">
    <citation type="submission" date="2018-01" db="EMBL/GenBank/DDBJ databases">
        <title>Draft genome sequence of Salinispora sp. 13K206.</title>
        <authorList>
            <person name="Sahin N."/>
            <person name="Saygin H."/>
            <person name="Ay H."/>
        </authorList>
    </citation>
    <scope>NUCLEOTIDE SEQUENCE [LARGE SCALE GENOMIC DNA]</scope>
    <source>
        <strain evidence="5 6">13K206</strain>
    </source>
</reference>